<dbReference type="GO" id="GO:0006189">
    <property type="term" value="P:'de novo' IMP biosynthetic process"/>
    <property type="evidence" value="ECO:0007669"/>
    <property type="project" value="UniProtKB-UniPathway"/>
</dbReference>
<keyword evidence="3 8" id="KW-0436">Ligase</keyword>
<reference evidence="8" key="1">
    <citation type="submission" date="2019-03" db="EMBL/GenBank/DDBJ databases">
        <title>Single cell metagenomics reveals metabolic interactions within the superorganism composed of flagellate Streblomastix strix and complex community of Bacteroidetes bacteria on its surface.</title>
        <authorList>
            <person name="Treitli S.C."/>
            <person name="Kolisko M."/>
            <person name="Husnik F."/>
            <person name="Keeling P."/>
            <person name="Hampl V."/>
        </authorList>
    </citation>
    <scope>NUCLEOTIDE SEQUENCE</scope>
    <source>
        <strain evidence="8">STM</strain>
    </source>
</reference>
<dbReference type="PANTHER" id="PTHR10520">
    <property type="entry name" value="TRIFUNCTIONAL PURINE BIOSYNTHETIC PROTEIN ADENOSINE-3-RELATED"/>
    <property type="match status" value="1"/>
</dbReference>
<accession>A0A5J4QYB5</accession>
<dbReference type="InterPro" id="IPR004733">
    <property type="entry name" value="PurM_cligase"/>
</dbReference>
<evidence type="ECO:0000256" key="3">
    <source>
        <dbReference type="ARBA" id="ARBA00022598"/>
    </source>
</evidence>
<evidence type="ECO:0000256" key="2">
    <source>
        <dbReference type="ARBA" id="ARBA00013047"/>
    </source>
</evidence>
<keyword evidence="4" id="KW-0547">Nucleotide-binding</keyword>
<evidence type="ECO:0000256" key="5">
    <source>
        <dbReference type="ARBA" id="ARBA00022840"/>
    </source>
</evidence>
<dbReference type="InterPro" id="IPR036921">
    <property type="entry name" value="PurM-like_N_sf"/>
</dbReference>
<comment type="caution">
    <text evidence="8">The sequence shown here is derived from an EMBL/GenBank/DDBJ whole genome shotgun (WGS) entry which is preliminary data.</text>
</comment>
<evidence type="ECO:0000313" key="8">
    <source>
        <dbReference type="EMBL" id="KAA6326937.1"/>
    </source>
</evidence>
<dbReference type="GO" id="GO:0004637">
    <property type="term" value="F:phosphoribosylamine-glycine ligase activity"/>
    <property type="evidence" value="ECO:0007669"/>
    <property type="project" value="TreeGrafter"/>
</dbReference>
<dbReference type="SUPFAM" id="SSF55326">
    <property type="entry name" value="PurM N-terminal domain-like"/>
    <property type="match status" value="1"/>
</dbReference>
<dbReference type="GO" id="GO:0004641">
    <property type="term" value="F:phosphoribosylformylglycinamidine cyclo-ligase activity"/>
    <property type="evidence" value="ECO:0007669"/>
    <property type="project" value="UniProtKB-EC"/>
</dbReference>
<sequence length="389" mass="42702">MSNQRYMMRGVSASKEDVHNAIKHIDKGIFPKAFCKIIPDILGGDPEYCTIMHADGAGTKSSLAYLYWKETGDLSVWKGIAQDALIMNIDDLLCVGATDNILVSSTIGRNKLLIPGEVISAIINGTDELLAELREMGIGVYATGGETADVGDLVRTIIVDSTVTCRMRRSDVIDNAHIRPGDIIVGLASYGQATYEKEYNGGMGSNGLTSARHDVFSNYLAEKYPESYDASPPADLVYSGTLKLTDSIEDSPLDAGKLVLSPTRTYAPVIKKIVDAFRPQIHGMVHCSGGAQTKVLHFIDDVRVVKDNLFPLPPLFRTIQEQSGTDWAEMYKVFNMGHRMEIYLSEELAEKVIEISKGFGVDAKVVGCVEKGEKELVIKSEFGEFKYRN</sequence>
<proteinExistence type="predicted"/>
<gene>
    <name evidence="8" type="ORF">EZS27_024018</name>
    <name evidence="9" type="ORF">EZS27_024021</name>
</gene>
<dbReference type="Gene3D" id="3.30.1330.10">
    <property type="entry name" value="PurM-like, N-terminal domain"/>
    <property type="match status" value="1"/>
</dbReference>
<dbReference type="SUPFAM" id="SSF56042">
    <property type="entry name" value="PurM C-terminal domain-like"/>
    <property type="match status" value="1"/>
</dbReference>
<feature type="domain" description="PurM-like N-terminal" evidence="6">
    <location>
        <begin position="45"/>
        <end position="166"/>
    </location>
</feature>
<feature type="domain" description="PurM-like C-terminal" evidence="7">
    <location>
        <begin position="247"/>
        <end position="375"/>
    </location>
</feature>
<dbReference type="EC" id="6.3.3.1" evidence="2"/>
<evidence type="ECO:0000259" key="6">
    <source>
        <dbReference type="Pfam" id="PF00586"/>
    </source>
</evidence>
<dbReference type="GO" id="GO:0046084">
    <property type="term" value="P:adenine biosynthetic process"/>
    <property type="evidence" value="ECO:0007669"/>
    <property type="project" value="TreeGrafter"/>
</dbReference>
<comment type="pathway">
    <text evidence="1">Purine metabolism; IMP biosynthesis via de novo pathway; 5-amino-1-(5-phospho-D-ribosyl)imidazole from N(2)-formyl-N(1)-(5-phospho-D-ribosyl)glycinamide: step 2/2.</text>
</comment>
<dbReference type="GO" id="GO:0005829">
    <property type="term" value="C:cytosol"/>
    <property type="evidence" value="ECO:0007669"/>
    <property type="project" value="TreeGrafter"/>
</dbReference>
<dbReference type="Pfam" id="PF00586">
    <property type="entry name" value="AIRS"/>
    <property type="match status" value="1"/>
</dbReference>
<dbReference type="InterPro" id="IPR016188">
    <property type="entry name" value="PurM-like_N"/>
</dbReference>
<dbReference type="EMBL" id="SNRY01002074">
    <property type="protein sequence ID" value="KAA6326940.1"/>
    <property type="molecule type" value="Genomic_DNA"/>
</dbReference>
<dbReference type="Gene3D" id="3.90.650.10">
    <property type="entry name" value="PurM-like C-terminal domain"/>
    <property type="match status" value="1"/>
</dbReference>
<protein>
    <recommendedName>
        <fullName evidence="2">phosphoribosylformylglycinamidine cyclo-ligase</fullName>
        <ecNumber evidence="2">6.3.3.1</ecNumber>
    </recommendedName>
</protein>
<dbReference type="GO" id="GO:0005524">
    <property type="term" value="F:ATP binding"/>
    <property type="evidence" value="ECO:0007669"/>
    <property type="project" value="UniProtKB-KW"/>
</dbReference>
<evidence type="ECO:0000256" key="1">
    <source>
        <dbReference type="ARBA" id="ARBA00004686"/>
    </source>
</evidence>
<organism evidence="8">
    <name type="scientific">termite gut metagenome</name>
    <dbReference type="NCBI Taxonomy" id="433724"/>
    <lineage>
        <taxon>unclassified sequences</taxon>
        <taxon>metagenomes</taxon>
        <taxon>organismal metagenomes</taxon>
    </lineage>
</organism>
<dbReference type="InterPro" id="IPR010918">
    <property type="entry name" value="PurM-like_C_dom"/>
</dbReference>
<dbReference type="InterPro" id="IPR036676">
    <property type="entry name" value="PurM-like_C_sf"/>
</dbReference>
<dbReference type="UniPathway" id="UPA00074">
    <property type="reaction ID" value="UER00129"/>
</dbReference>
<dbReference type="AlphaFoldDB" id="A0A5J4QYB5"/>
<evidence type="ECO:0000313" key="9">
    <source>
        <dbReference type="EMBL" id="KAA6326940.1"/>
    </source>
</evidence>
<dbReference type="PANTHER" id="PTHR10520:SF12">
    <property type="entry name" value="TRIFUNCTIONAL PURINE BIOSYNTHETIC PROTEIN ADENOSINE-3"/>
    <property type="match status" value="1"/>
</dbReference>
<keyword evidence="5" id="KW-0067">ATP-binding</keyword>
<evidence type="ECO:0000256" key="4">
    <source>
        <dbReference type="ARBA" id="ARBA00022741"/>
    </source>
</evidence>
<name>A0A5J4QYB5_9ZZZZ</name>
<dbReference type="EMBL" id="SNRY01002074">
    <property type="protein sequence ID" value="KAA6326937.1"/>
    <property type="molecule type" value="Genomic_DNA"/>
</dbReference>
<evidence type="ECO:0000259" key="7">
    <source>
        <dbReference type="Pfam" id="PF02769"/>
    </source>
</evidence>
<dbReference type="Pfam" id="PF02769">
    <property type="entry name" value="AIRS_C"/>
    <property type="match status" value="1"/>
</dbReference>
<dbReference type="FunFam" id="3.30.1330.10:FF:000012">
    <property type="entry name" value="Phosphoribosylformylglycinamidine cyclo-ligase"/>
    <property type="match status" value="1"/>
</dbReference>